<evidence type="ECO:0000256" key="2">
    <source>
        <dbReference type="SAM" id="MobiDB-lite"/>
    </source>
</evidence>
<sequence>MTSGAEGGQSDQSKERAPSTSSSPRPADVDVAQEELVGNGSNDSLEHRDDTLPRLIDHEKHGRLNLRSVKFNADALNGATTSSAFNISNASPSQPELSLGSLASPRRERRNRRLSWRPRPLLPHLPDAIRPPKTTTTPMAHGSQWADTAPETPVSSARVSKGAAGVTLTLRDEERRINALEKQAFDIKLREYTLERAACVGPVNPVLKQNSLNIVVQQRWMETKMKKALSPNPSAAQGEGRGAHGHGNGHET</sequence>
<proteinExistence type="predicted"/>
<dbReference type="Proteomes" id="UP000054270">
    <property type="component" value="Unassembled WGS sequence"/>
</dbReference>
<keyword evidence="1" id="KW-0175">Coiled coil</keyword>
<dbReference type="EMBL" id="KN817669">
    <property type="protein sequence ID" value="KJA14675.1"/>
    <property type="molecule type" value="Genomic_DNA"/>
</dbReference>
<keyword evidence="4" id="KW-1185">Reference proteome</keyword>
<reference evidence="4" key="1">
    <citation type="submission" date="2014-04" db="EMBL/GenBank/DDBJ databases">
        <title>Evolutionary Origins and Diversification of the Mycorrhizal Mutualists.</title>
        <authorList>
            <consortium name="DOE Joint Genome Institute"/>
            <consortium name="Mycorrhizal Genomics Consortium"/>
            <person name="Kohler A."/>
            <person name="Kuo A."/>
            <person name="Nagy L.G."/>
            <person name="Floudas D."/>
            <person name="Copeland A."/>
            <person name="Barry K.W."/>
            <person name="Cichocki N."/>
            <person name="Veneault-Fourrey C."/>
            <person name="LaButti K."/>
            <person name="Lindquist E.A."/>
            <person name="Lipzen A."/>
            <person name="Lundell T."/>
            <person name="Morin E."/>
            <person name="Murat C."/>
            <person name="Riley R."/>
            <person name="Ohm R."/>
            <person name="Sun H."/>
            <person name="Tunlid A."/>
            <person name="Henrissat B."/>
            <person name="Grigoriev I.V."/>
            <person name="Hibbett D.S."/>
            <person name="Martin F."/>
        </authorList>
    </citation>
    <scope>NUCLEOTIDE SEQUENCE [LARGE SCALE GENOMIC DNA]</scope>
    <source>
        <strain evidence="4">FD-334 SS-4</strain>
    </source>
</reference>
<feature type="compositionally biased region" description="Polar residues" evidence="2">
    <location>
        <begin position="85"/>
        <end position="96"/>
    </location>
</feature>
<feature type="region of interest" description="Disordered" evidence="2">
    <location>
        <begin position="85"/>
        <end position="160"/>
    </location>
</feature>
<protein>
    <submittedName>
        <fullName evidence="3">Uncharacterized protein</fullName>
    </submittedName>
</protein>
<feature type="compositionally biased region" description="Basic residues" evidence="2">
    <location>
        <begin position="107"/>
        <end position="116"/>
    </location>
</feature>
<feature type="compositionally biased region" description="Low complexity" evidence="2">
    <location>
        <begin position="117"/>
        <end position="126"/>
    </location>
</feature>
<feature type="region of interest" description="Disordered" evidence="2">
    <location>
        <begin position="227"/>
        <end position="252"/>
    </location>
</feature>
<gene>
    <name evidence="3" type="ORF">HYPSUDRAFT_208505</name>
</gene>
<feature type="coiled-coil region" evidence="1">
    <location>
        <begin position="163"/>
        <end position="190"/>
    </location>
</feature>
<evidence type="ECO:0000313" key="3">
    <source>
        <dbReference type="EMBL" id="KJA14675.1"/>
    </source>
</evidence>
<accession>A0A0D2P290</accession>
<dbReference type="OrthoDB" id="10255000at2759"/>
<dbReference type="STRING" id="945553.A0A0D2P290"/>
<evidence type="ECO:0000313" key="4">
    <source>
        <dbReference type="Proteomes" id="UP000054270"/>
    </source>
</evidence>
<dbReference type="AlphaFoldDB" id="A0A0D2P290"/>
<organism evidence="3 4">
    <name type="scientific">Hypholoma sublateritium (strain FD-334 SS-4)</name>
    <dbReference type="NCBI Taxonomy" id="945553"/>
    <lineage>
        <taxon>Eukaryota</taxon>
        <taxon>Fungi</taxon>
        <taxon>Dikarya</taxon>
        <taxon>Basidiomycota</taxon>
        <taxon>Agaricomycotina</taxon>
        <taxon>Agaricomycetes</taxon>
        <taxon>Agaricomycetidae</taxon>
        <taxon>Agaricales</taxon>
        <taxon>Agaricineae</taxon>
        <taxon>Strophariaceae</taxon>
        <taxon>Hypholoma</taxon>
    </lineage>
</organism>
<name>A0A0D2P290_HYPSF</name>
<evidence type="ECO:0000256" key="1">
    <source>
        <dbReference type="SAM" id="Coils"/>
    </source>
</evidence>
<feature type="region of interest" description="Disordered" evidence="2">
    <location>
        <begin position="1"/>
        <end position="51"/>
    </location>
</feature>